<proteinExistence type="predicted"/>
<evidence type="ECO:0000313" key="6">
    <source>
        <dbReference type="EMBL" id="GJN04790.1"/>
    </source>
</evidence>
<evidence type="ECO:0000259" key="5">
    <source>
        <dbReference type="Pfam" id="PF23598"/>
    </source>
</evidence>
<sequence>MGSQFAAATLLTGLLAFAMSANCNTEVLTIEGDILYAQRMAWQQPIDALENWDPTLENPCIWEDLGNAGISGPLVPELGDLEKLQYLILFKNGLNGSIPTTLGNLSNLVSLDLQDNLLSGTIPGSLGAISTLKNIRLHGNNLTGAIPSSLGNLTNLVDLELQNNSLSGSIPASLGNIKTLRLLRLNDNMLTGTVPLEILSLVNSGNLSDLIYFYGKAKGFEKETLRSSDATQVNISSDATLHKYFEIYSGSKEERMQGCEEAYSETCLIFILWTFFFDEVVMESECFLFEENCFTTSVDFTVVPASPVIWLGGFDWLEG</sequence>
<evidence type="ECO:0000256" key="3">
    <source>
        <dbReference type="ARBA" id="ARBA00022737"/>
    </source>
</evidence>
<keyword evidence="3" id="KW-0677">Repeat</keyword>
<evidence type="ECO:0000256" key="4">
    <source>
        <dbReference type="SAM" id="SignalP"/>
    </source>
</evidence>
<keyword evidence="1" id="KW-0433">Leucine-rich repeat</keyword>
<dbReference type="AlphaFoldDB" id="A0AAV5D2X8"/>
<comment type="caution">
    <text evidence="6">The sequence shown here is derived from an EMBL/GenBank/DDBJ whole genome shotgun (WGS) entry which is preliminary data.</text>
</comment>
<dbReference type="Pfam" id="PF23598">
    <property type="entry name" value="LRR_14"/>
    <property type="match status" value="1"/>
</dbReference>
<dbReference type="PANTHER" id="PTHR47988">
    <property type="entry name" value="SOMATIC EMBRYOGENESIS RECEPTOR KINASE 1"/>
    <property type="match status" value="1"/>
</dbReference>
<dbReference type="InterPro" id="IPR055414">
    <property type="entry name" value="LRR_R13L4/SHOC2-like"/>
</dbReference>
<protein>
    <recommendedName>
        <fullName evidence="5">Disease resistance R13L4/SHOC-2-like LRR domain-containing protein</fullName>
    </recommendedName>
</protein>
<keyword evidence="2 4" id="KW-0732">Signal</keyword>
<name>A0AAV5D2X8_ELECO</name>
<feature type="domain" description="Disease resistance R13L4/SHOC-2-like LRR" evidence="5">
    <location>
        <begin position="77"/>
        <end position="187"/>
    </location>
</feature>
<dbReference type="InterPro" id="IPR032675">
    <property type="entry name" value="LRR_dom_sf"/>
</dbReference>
<evidence type="ECO:0000256" key="1">
    <source>
        <dbReference type="ARBA" id="ARBA00022614"/>
    </source>
</evidence>
<reference evidence="6" key="1">
    <citation type="journal article" date="2018" name="DNA Res.">
        <title>Multiple hybrid de novo genome assembly of finger millet, an orphan allotetraploid crop.</title>
        <authorList>
            <person name="Hatakeyama M."/>
            <person name="Aluri S."/>
            <person name="Balachadran M.T."/>
            <person name="Sivarajan S.R."/>
            <person name="Patrignani A."/>
            <person name="Gruter S."/>
            <person name="Poveda L."/>
            <person name="Shimizu-Inatsugi R."/>
            <person name="Baeten J."/>
            <person name="Francoijs K.J."/>
            <person name="Nataraja K.N."/>
            <person name="Reddy Y.A.N."/>
            <person name="Phadnis S."/>
            <person name="Ravikumar R.L."/>
            <person name="Schlapbach R."/>
            <person name="Sreeman S.M."/>
            <person name="Shimizu K.K."/>
        </authorList>
    </citation>
    <scope>NUCLEOTIDE SEQUENCE</scope>
</reference>
<dbReference type="EMBL" id="BQKI01000011">
    <property type="protein sequence ID" value="GJN04790.1"/>
    <property type="molecule type" value="Genomic_DNA"/>
</dbReference>
<keyword evidence="7" id="KW-1185">Reference proteome</keyword>
<evidence type="ECO:0000256" key="2">
    <source>
        <dbReference type="ARBA" id="ARBA00022729"/>
    </source>
</evidence>
<feature type="signal peptide" evidence="4">
    <location>
        <begin position="1"/>
        <end position="20"/>
    </location>
</feature>
<dbReference type="Proteomes" id="UP001054889">
    <property type="component" value="Unassembled WGS sequence"/>
</dbReference>
<dbReference type="FunFam" id="3.80.10.10:FF:000383">
    <property type="entry name" value="Leucine-rich repeat receptor protein kinase EMS1"/>
    <property type="match status" value="1"/>
</dbReference>
<feature type="chain" id="PRO_5043338295" description="Disease resistance R13L4/SHOC-2-like LRR domain-containing protein" evidence="4">
    <location>
        <begin position="21"/>
        <end position="319"/>
    </location>
</feature>
<evidence type="ECO:0000313" key="7">
    <source>
        <dbReference type="Proteomes" id="UP001054889"/>
    </source>
</evidence>
<gene>
    <name evidence="6" type="primary">ga22363</name>
    <name evidence="6" type="ORF">PR202_ga22363</name>
</gene>
<dbReference type="Gene3D" id="3.80.10.10">
    <property type="entry name" value="Ribonuclease Inhibitor"/>
    <property type="match status" value="1"/>
</dbReference>
<organism evidence="6 7">
    <name type="scientific">Eleusine coracana subsp. coracana</name>
    <dbReference type="NCBI Taxonomy" id="191504"/>
    <lineage>
        <taxon>Eukaryota</taxon>
        <taxon>Viridiplantae</taxon>
        <taxon>Streptophyta</taxon>
        <taxon>Embryophyta</taxon>
        <taxon>Tracheophyta</taxon>
        <taxon>Spermatophyta</taxon>
        <taxon>Magnoliopsida</taxon>
        <taxon>Liliopsida</taxon>
        <taxon>Poales</taxon>
        <taxon>Poaceae</taxon>
        <taxon>PACMAD clade</taxon>
        <taxon>Chloridoideae</taxon>
        <taxon>Cynodonteae</taxon>
        <taxon>Eleusininae</taxon>
        <taxon>Eleusine</taxon>
    </lineage>
</organism>
<accession>A0AAV5D2X8</accession>
<reference evidence="6" key="2">
    <citation type="submission" date="2021-12" db="EMBL/GenBank/DDBJ databases">
        <title>Resequencing data analysis of finger millet.</title>
        <authorList>
            <person name="Hatakeyama M."/>
            <person name="Aluri S."/>
            <person name="Balachadran M.T."/>
            <person name="Sivarajan S.R."/>
            <person name="Poveda L."/>
            <person name="Shimizu-Inatsugi R."/>
            <person name="Schlapbach R."/>
            <person name="Sreeman S.M."/>
            <person name="Shimizu K.K."/>
        </authorList>
    </citation>
    <scope>NUCLEOTIDE SEQUENCE</scope>
</reference>
<dbReference type="SUPFAM" id="SSF52058">
    <property type="entry name" value="L domain-like"/>
    <property type="match status" value="1"/>
</dbReference>